<accession>A0A2T7PGF0</accession>
<dbReference type="Proteomes" id="UP000245119">
    <property type="component" value="Linkage Group LG4"/>
</dbReference>
<evidence type="ECO:0000313" key="2">
    <source>
        <dbReference type="EMBL" id="PVD32502.1"/>
    </source>
</evidence>
<evidence type="ECO:0000256" key="1">
    <source>
        <dbReference type="SAM" id="MobiDB-lite"/>
    </source>
</evidence>
<reference evidence="2 3" key="1">
    <citation type="submission" date="2018-04" db="EMBL/GenBank/DDBJ databases">
        <title>The genome of golden apple snail Pomacea canaliculata provides insight into stress tolerance and invasive adaptation.</title>
        <authorList>
            <person name="Liu C."/>
            <person name="Liu B."/>
            <person name="Ren Y."/>
            <person name="Zhang Y."/>
            <person name="Wang H."/>
            <person name="Li S."/>
            <person name="Jiang F."/>
            <person name="Yin L."/>
            <person name="Zhang G."/>
            <person name="Qian W."/>
            <person name="Fan W."/>
        </authorList>
    </citation>
    <scope>NUCLEOTIDE SEQUENCE [LARGE SCALE GENOMIC DNA]</scope>
    <source>
        <strain evidence="2">SZHN2017</strain>
        <tissue evidence="2">Muscle</tissue>
    </source>
</reference>
<comment type="caution">
    <text evidence="2">The sequence shown here is derived from an EMBL/GenBank/DDBJ whole genome shotgun (WGS) entry which is preliminary data.</text>
</comment>
<keyword evidence="3" id="KW-1185">Reference proteome</keyword>
<feature type="region of interest" description="Disordered" evidence="1">
    <location>
        <begin position="73"/>
        <end position="95"/>
    </location>
</feature>
<name>A0A2T7PGF0_POMCA</name>
<dbReference type="EMBL" id="PZQS01000004">
    <property type="protein sequence ID" value="PVD32502.1"/>
    <property type="molecule type" value="Genomic_DNA"/>
</dbReference>
<proteinExistence type="predicted"/>
<gene>
    <name evidence="2" type="ORF">C0Q70_07941</name>
</gene>
<sequence length="231" mass="25588">MTSPGLPSTASFPPIVEKVEEEERAAQETARCPPSPLAHYYTSLTLCDRYAWPAFLGDWAFVDGSGQPRRVSTGCLDDGRDEEADGSTGGFQRKSDDKLYAKDDLAVGVTSYLNQPLCRDALGVGMGLRHDGTRGRRVSVCRDIEFHFSVQPAVDSPTNCHIARCERPRDLPLSLALESATNSLMTSHSSVAVDWEVVRRRNSYVHVSGQDWIFFICLLVFLFSQFGYCSP</sequence>
<evidence type="ECO:0000313" key="3">
    <source>
        <dbReference type="Proteomes" id="UP000245119"/>
    </source>
</evidence>
<organism evidence="2 3">
    <name type="scientific">Pomacea canaliculata</name>
    <name type="common">Golden apple snail</name>
    <dbReference type="NCBI Taxonomy" id="400727"/>
    <lineage>
        <taxon>Eukaryota</taxon>
        <taxon>Metazoa</taxon>
        <taxon>Spiralia</taxon>
        <taxon>Lophotrochozoa</taxon>
        <taxon>Mollusca</taxon>
        <taxon>Gastropoda</taxon>
        <taxon>Caenogastropoda</taxon>
        <taxon>Architaenioglossa</taxon>
        <taxon>Ampullarioidea</taxon>
        <taxon>Ampullariidae</taxon>
        <taxon>Pomacea</taxon>
    </lineage>
</organism>
<dbReference type="AlphaFoldDB" id="A0A2T7PGF0"/>
<protein>
    <submittedName>
        <fullName evidence="2">Uncharacterized protein</fullName>
    </submittedName>
</protein>